<dbReference type="PANTHER" id="PTHR30441:SF4">
    <property type="entry name" value="PROTEIN ASMA"/>
    <property type="match status" value="1"/>
</dbReference>
<evidence type="ECO:0000256" key="1">
    <source>
        <dbReference type="SAM" id="MobiDB-lite"/>
    </source>
</evidence>
<evidence type="ECO:0000256" key="2">
    <source>
        <dbReference type="SAM" id="Phobius"/>
    </source>
</evidence>
<keyword evidence="2" id="KW-1133">Transmembrane helix</keyword>
<protein>
    <submittedName>
        <fullName evidence="3">Uncharacterized protein</fullName>
    </submittedName>
</protein>
<organism evidence="3 4">
    <name type="scientific">Candidatus Methylomirabilis limnetica</name>
    <dbReference type="NCBI Taxonomy" id="2033718"/>
    <lineage>
        <taxon>Bacteria</taxon>
        <taxon>Candidatus Methylomirabilota</taxon>
        <taxon>Candidatus Methylomirabilia</taxon>
        <taxon>Candidatus Methylomirabilales</taxon>
        <taxon>Candidatus Methylomirabilaceae</taxon>
        <taxon>Candidatus Methylomirabilis</taxon>
    </lineage>
</organism>
<accession>A0A2T4TXD6</accession>
<sequence length="1084" mass="117450">MPLVPLPVTGRARWVVITIGIVAGLILFVLGSISLLLRTHSIQAKIRSRIQSEVQARFDHEVQIGEVRVSAVLRSLNLRDVRIASRERLQDGVLAKIEEVQLYPNLMDLLRFRLRLGRIVLRHPIVRLELPRPQTEPGSPMPVLLPVGIEHVEIRDGSVLWRDSGIELTLVGLHADLRATAGVVGGTLKIEESKIQGGATPFLLRDLTLRAEVDGGDIQVKQFHLSVLGAAVQGAGRIHNFLTDATLDLTMQARGGLDGLFPLNLPIPLRGAVLLEGKATGPLTDPSFTGSAAVGNGQIEQVAMSGMTVAVLANRRELRLQELTLRTARGDLTGDIMLIWEKLRYRLALRGEQVDLADILRLFTEKTPVGGQATIQIQATGEGADLRGLRGQAHIRIAELYLIDRPEERGHGQFVLEARDGRIHVRQGTVEIGRARLQAEGVVQPNGEVSLSVYAHFPQLEHTGRLVGIDPHALAGQATLKGQIRGTPETLHGQGTVTLTNALILKEHWDRGRATVHLDQRGLRLEGLELHRGGEMIAGRFEVGFNGVSQFDLSSNRIAIERLALLRNSGLTGTVRASAKGEGPIGQPNVTTTLEVGDLAYRGTSLGRGHGTLTWEGARARMTGLLSLPDRGYMLQGVVTATGASPYEGTLTLEKGDLGSLLRIVGASLPNQMDGVGSGRIEIGGRLGEQRPERVTVDLETAQLNFRGHAFRTQDRTRLAFQGGRLMISALSLRGEGTEVTVGGTIGEEMDVTIRGAVSGALASALLPDGLDATGVLDLDVRIQGTQRLPRYRGHLRTKDASLTVRGHPGPLEHLAGEIQFKETSVETTHLQARWGGGTLGATVQGRLEQPGWRWRIQLTMEEGRAERIVKDQDSFLATGQVRASGVVTAGGGEYFLRSLGGRVRIEMVDGRIQRSFMIEKVLRMTNLTGLFKKGPEGKGMPYDDISATFNLKDGIARTEDLKLRSTALRAGGVGQFDLAHRTVDVVLAVRPLSLTDEALKATSELPIMKELKIGTLLFGKEKSILVISFRIHGPITQPAVEGIPTQSVERGVLGIFKRILDLPGDLRSGGGQAPDRRPDQGQP</sequence>
<evidence type="ECO:0000313" key="4">
    <source>
        <dbReference type="Proteomes" id="UP000241436"/>
    </source>
</evidence>
<reference evidence="3 4" key="1">
    <citation type="submission" date="2017-09" db="EMBL/GenBank/DDBJ databases">
        <title>Bloom of a denitrifying methanotroph, Candidatus Methylomirabilis limnetica, in a deep stratified lake.</title>
        <authorList>
            <person name="Graf J.S."/>
            <person name="Marchant H.K."/>
            <person name="Tienken D."/>
            <person name="Hach P.F."/>
            <person name="Brand A."/>
            <person name="Schubert C.J."/>
            <person name="Kuypers M.M."/>
            <person name="Milucka J."/>
        </authorList>
    </citation>
    <scope>NUCLEOTIDE SEQUENCE [LARGE SCALE GENOMIC DNA]</scope>
    <source>
        <strain evidence="3 4">Zug</strain>
    </source>
</reference>
<feature type="compositionally biased region" description="Basic and acidic residues" evidence="1">
    <location>
        <begin position="1075"/>
        <end position="1084"/>
    </location>
</feature>
<dbReference type="GO" id="GO:0090313">
    <property type="term" value="P:regulation of protein targeting to membrane"/>
    <property type="evidence" value="ECO:0007669"/>
    <property type="project" value="TreeGrafter"/>
</dbReference>
<gene>
    <name evidence="3" type="ORF">CLG94_08425</name>
</gene>
<evidence type="ECO:0000313" key="3">
    <source>
        <dbReference type="EMBL" id="PTL35771.1"/>
    </source>
</evidence>
<name>A0A2T4TXD6_9BACT</name>
<proteinExistence type="predicted"/>
<dbReference type="Proteomes" id="UP000241436">
    <property type="component" value="Unassembled WGS sequence"/>
</dbReference>
<reference evidence="4" key="2">
    <citation type="journal article" date="2018" name="Environ. Microbiol.">
        <title>Bloom of a denitrifying methanotroph, 'Candidatus Methylomirabilis limnetica', in a deep stratified lake.</title>
        <authorList>
            <person name="Graf J.S."/>
            <person name="Mayr M.J."/>
            <person name="Marchant H.K."/>
            <person name="Tienken D."/>
            <person name="Hach P.F."/>
            <person name="Brand A."/>
            <person name="Schubert C.J."/>
            <person name="Kuypers M.M."/>
            <person name="Milucka J."/>
        </authorList>
    </citation>
    <scope>NUCLEOTIDE SEQUENCE [LARGE SCALE GENOMIC DNA]</scope>
    <source>
        <strain evidence="4">Zug</strain>
    </source>
</reference>
<keyword evidence="2" id="KW-0812">Transmembrane</keyword>
<comment type="caution">
    <text evidence="3">The sequence shown here is derived from an EMBL/GenBank/DDBJ whole genome shotgun (WGS) entry which is preliminary data.</text>
</comment>
<dbReference type="AlphaFoldDB" id="A0A2T4TXD6"/>
<dbReference type="GO" id="GO:0005886">
    <property type="term" value="C:plasma membrane"/>
    <property type="evidence" value="ECO:0007669"/>
    <property type="project" value="TreeGrafter"/>
</dbReference>
<keyword evidence="2" id="KW-0472">Membrane</keyword>
<dbReference type="EMBL" id="NVQC01000022">
    <property type="protein sequence ID" value="PTL35771.1"/>
    <property type="molecule type" value="Genomic_DNA"/>
</dbReference>
<keyword evidence="4" id="KW-1185">Reference proteome</keyword>
<dbReference type="InterPro" id="IPR052894">
    <property type="entry name" value="AsmA-related"/>
</dbReference>
<feature type="region of interest" description="Disordered" evidence="1">
    <location>
        <begin position="1065"/>
        <end position="1084"/>
    </location>
</feature>
<feature type="transmembrane region" description="Helical" evidence="2">
    <location>
        <begin position="12"/>
        <end position="37"/>
    </location>
</feature>
<dbReference type="PANTHER" id="PTHR30441">
    <property type="entry name" value="DUF748 DOMAIN-CONTAINING PROTEIN"/>
    <property type="match status" value="1"/>
</dbReference>